<dbReference type="InterPro" id="IPR011925">
    <property type="entry name" value="LolCE_TM"/>
</dbReference>
<dbReference type="GO" id="GO:0044874">
    <property type="term" value="P:lipoprotein localization to outer membrane"/>
    <property type="evidence" value="ECO:0007669"/>
    <property type="project" value="TreeGrafter"/>
</dbReference>
<comment type="caution">
    <text evidence="11">The sequence shown here is derived from an EMBL/GenBank/DDBJ whole genome shotgun (WGS) entry which is preliminary data.</text>
</comment>
<comment type="similarity">
    <text evidence="2">Belongs to the ABC-4 integral membrane protein family. LolC/E subfamily.</text>
</comment>
<evidence type="ECO:0000256" key="1">
    <source>
        <dbReference type="ARBA" id="ARBA00004651"/>
    </source>
</evidence>
<evidence type="ECO:0000256" key="4">
    <source>
        <dbReference type="ARBA" id="ARBA00022475"/>
    </source>
</evidence>
<evidence type="ECO:0000256" key="2">
    <source>
        <dbReference type="ARBA" id="ARBA00005236"/>
    </source>
</evidence>
<evidence type="ECO:0000256" key="7">
    <source>
        <dbReference type="ARBA" id="ARBA00023136"/>
    </source>
</evidence>
<protein>
    <submittedName>
        <fullName evidence="11">Permease</fullName>
    </submittedName>
</protein>
<dbReference type="NCBIfam" id="TIGR02212">
    <property type="entry name" value="lolCE"/>
    <property type="match status" value="1"/>
</dbReference>
<keyword evidence="12" id="KW-1185">Reference proteome</keyword>
<feature type="transmembrane region" description="Helical" evidence="8">
    <location>
        <begin position="312"/>
        <end position="339"/>
    </location>
</feature>
<accession>A0A1T0AX34</accession>
<evidence type="ECO:0000256" key="8">
    <source>
        <dbReference type="SAM" id="Phobius"/>
    </source>
</evidence>
<evidence type="ECO:0000256" key="6">
    <source>
        <dbReference type="ARBA" id="ARBA00022989"/>
    </source>
</evidence>
<keyword evidence="6 8" id="KW-1133">Transmembrane helix</keyword>
<dbReference type="Pfam" id="PF12704">
    <property type="entry name" value="MacB_PCD"/>
    <property type="match status" value="1"/>
</dbReference>
<gene>
    <name evidence="11" type="ORF">B0188_09150</name>
</gene>
<dbReference type="STRING" id="123822.B0188_09150"/>
<dbReference type="GO" id="GO:0042953">
    <property type="term" value="P:lipoprotein transport"/>
    <property type="evidence" value="ECO:0007669"/>
    <property type="project" value="InterPro"/>
</dbReference>
<evidence type="ECO:0000259" key="10">
    <source>
        <dbReference type="Pfam" id="PF12704"/>
    </source>
</evidence>
<comment type="subcellular location">
    <subcellularLocation>
        <location evidence="1">Cell membrane</location>
        <topology evidence="1">Multi-pass membrane protein</topology>
    </subcellularLocation>
</comment>
<dbReference type="PANTHER" id="PTHR30489:SF8">
    <property type="entry name" value="LIPOPROTEIN-RELEASING SYSTEM TRANSMEMBRANE PROTEIN LOLC"/>
    <property type="match status" value="1"/>
</dbReference>
<evidence type="ECO:0000256" key="5">
    <source>
        <dbReference type="ARBA" id="ARBA00022692"/>
    </source>
</evidence>
<reference evidence="11 12" key="1">
    <citation type="submission" date="2017-02" db="EMBL/GenBank/DDBJ databases">
        <title>Draft genome sequence of Haemophilus felis CCUG 31170 type strain.</title>
        <authorList>
            <person name="Engstrom-Jakobsson H."/>
            <person name="Salva-Serra F."/>
            <person name="Thorell K."/>
            <person name="Gonzales-Siles L."/>
            <person name="Karlsson R."/>
            <person name="Boulund F."/>
            <person name="Engstrand L."/>
            <person name="Kristiansson E."/>
            <person name="Moore E."/>
        </authorList>
    </citation>
    <scope>NUCLEOTIDE SEQUENCE [LARGE SCALE GENOMIC DNA]</scope>
    <source>
        <strain evidence="11 12">CCUG 31170</strain>
    </source>
</reference>
<dbReference type="EMBL" id="MUYB01000040">
    <property type="protein sequence ID" value="OOS02119.1"/>
    <property type="molecule type" value="Genomic_DNA"/>
</dbReference>
<feature type="transmembrane region" description="Helical" evidence="8">
    <location>
        <begin position="265"/>
        <end position="291"/>
    </location>
</feature>
<dbReference type="OrthoDB" id="9808461at2"/>
<organism evidence="11 12">
    <name type="scientific">[Haemophilus] felis</name>
    <dbReference type="NCBI Taxonomy" id="123822"/>
    <lineage>
        <taxon>Bacteria</taxon>
        <taxon>Pseudomonadati</taxon>
        <taxon>Pseudomonadota</taxon>
        <taxon>Gammaproteobacteria</taxon>
        <taxon>Pasteurellales</taxon>
        <taxon>Pasteurellaceae</taxon>
    </lineage>
</organism>
<name>A0A1T0AX34_9PAST</name>
<feature type="domain" description="MacB-like periplasmic core" evidence="10">
    <location>
        <begin position="29"/>
        <end position="211"/>
    </location>
</feature>
<keyword evidence="4" id="KW-1003">Cell membrane</keyword>
<evidence type="ECO:0000259" key="9">
    <source>
        <dbReference type="Pfam" id="PF02687"/>
    </source>
</evidence>
<evidence type="ECO:0000256" key="3">
    <source>
        <dbReference type="ARBA" id="ARBA00022448"/>
    </source>
</evidence>
<proteinExistence type="inferred from homology"/>
<dbReference type="Proteomes" id="UP000190023">
    <property type="component" value="Unassembled WGS sequence"/>
</dbReference>
<feature type="domain" description="ABC3 transporter permease C-terminal" evidence="9">
    <location>
        <begin position="268"/>
        <end position="388"/>
    </location>
</feature>
<evidence type="ECO:0000313" key="11">
    <source>
        <dbReference type="EMBL" id="OOS02119.1"/>
    </source>
</evidence>
<feature type="transmembrane region" description="Helical" evidence="8">
    <location>
        <begin position="361"/>
        <end position="381"/>
    </location>
</feature>
<dbReference type="AlphaFoldDB" id="A0A1T0AX34"/>
<dbReference type="Pfam" id="PF02687">
    <property type="entry name" value="FtsX"/>
    <property type="match status" value="1"/>
</dbReference>
<evidence type="ECO:0000313" key="12">
    <source>
        <dbReference type="Proteomes" id="UP000190023"/>
    </source>
</evidence>
<dbReference type="InterPro" id="IPR051447">
    <property type="entry name" value="Lipoprotein-release_system"/>
</dbReference>
<keyword evidence="5 8" id="KW-0812">Transmembrane</keyword>
<feature type="transmembrane region" description="Helical" evidence="8">
    <location>
        <begin position="25"/>
        <end position="48"/>
    </location>
</feature>
<dbReference type="GO" id="GO:0098797">
    <property type="term" value="C:plasma membrane protein complex"/>
    <property type="evidence" value="ECO:0007669"/>
    <property type="project" value="TreeGrafter"/>
</dbReference>
<keyword evidence="7 8" id="KW-0472">Membrane</keyword>
<sequence>MGFSVPLFIATRYWRAKSTDRFGRLVTNLASIGIVLGVAALIVILSVMNGLERYQKQQVLKHIPHAIMMPAQGKINLQQETLSVPNFVVKSVPINQNQVILQTSAGVSAGSAIGIQQFSDDEMLLDFVQQDFDSLLPSGAFNLLVGQRLAASLRLQVGDKIRVMMTENSQYTPFGRVPMQRLFTVSGIYDGQSEAESYTVFAHIADLGRLMRIPAQQAQGYRLFLQDPFQITQLPDFFPSSKWQIVDWRKQKGEFFQAVRMEKNMMGLLISLLIIVGISNIVTSLSLMVVDKQGEIAILQTQGLNKIQISKIFMYQGSLVGIVGTFFGVLLGILCALNLDSLVSLVSPELYLPTLLETEQILFIIGFSLILSFISTIYPAYRAAKIEPAEALRYE</sequence>
<dbReference type="InterPro" id="IPR003838">
    <property type="entry name" value="ABC3_permease_C"/>
</dbReference>
<dbReference type="PANTHER" id="PTHR30489">
    <property type="entry name" value="LIPOPROTEIN-RELEASING SYSTEM TRANSMEMBRANE PROTEIN LOLE"/>
    <property type="match status" value="1"/>
</dbReference>
<dbReference type="InterPro" id="IPR025857">
    <property type="entry name" value="MacB_PCD"/>
</dbReference>
<keyword evidence="3" id="KW-0813">Transport</keyword>